<reference evidence="2" key="2">
    <citation type="submission" date="2015-03" db="UniProtKB">
        <authorList>
            <consortium name="EnsemblPlants"/>
        </authorList>
    </citation>
    <scope>IDENTIFICATION</scope>
</reference>
<dbReference type="STRING" id="65489.A0A0D3GFQ2"/>
<accession>A0A0D3GFQ2</accession>
<dbReference type="Gramene" id="OBART06G11990.1">
    <property type="protein sequence ID" value="OBART06G11990.1"/>
    <property type="gene ID" value="OBART06G11990"/>
</dbReference>
<proteinExistence type="predicted"/>
<dbReference type="Proteomes" id="UP000026960">
    <property type="component" value="Chromosome 6"/>
</dbReference>
<feature type="region of interest" description="Disordered" evidence="1">
    <location>
        <begin position="20"/>
        <end position="53"/>
    </location>
</feature>
<evidence type="ECO:0000313" key="3">
    <source>
        <dbReference type="Proteomes" id="UP000026960"/>
    </source>
</evidence>
<name>A0A0D3GFQ2_9ORYZ</name>
<reference evidence="2" key="1">
    <citation type="journal article" date="2009" name="Rice">
        <title>De Novo Next Generation Sequencing of Plant Genomes.</title>
        <authorList>
            <person name="Rounsley S."/>
            <person name="Marri P.R."/>
            <person name="Yu Y."/>
            <person name="He R."/>
            <person name="Sisneros N."/>
            <person name="Goicoechea J.L."/>
            <person name="Lee S.J."/>
            <person name="Angelova A."/>
            <person name="Kudrna D."/>
            <person name="Luo M."/>
            <person name="Affourtit J."/>
            <person name="Desany B."/>
            <person name="Knight J."/>
            <person name="Niazi F."/>
            <person name="Egholm M."/>
            <person name="Wing R.A."/>
        </authorList>
    </citation>
    <scope>NUCLEOTIDE SEQUENCE [LARGE SCALE GENOMIC DNA]</scope>
    <source>
        <strain evidence="2">cv. IRGC 105608</strain>
    </source>
</reference>
<protein>
    <submittedName>
        <fullName evidence="2">Uncharacterized protein</fullName>
    </submittedName>
</protein>
<feature type="compositionally biased region" description="Basic and acidic residues" evidence="1">
    <location>
        <begin position="20"/>
        <end position="35"/>
    </location>
</feature>
<evidence type="ECO:0000256" key="1">
    <source>
        <dbReference type="SAM" id="MobiDB-lite"/>
    </source>
</evidence>
<keyword evidence="3" id="KW-1185">Reference proteome</keyword>
<dbReference type="AlphaFoldDB" id="A0A0D3GFQ2"/>
<dbReference type="PaxDb" id="65489-OBART06G11990.1"/>
<dbReference type="EnsemblPlants" id="OBART06G11990.1">
    <property type="protein sequence ID" value="OBART06G11990.1"/>
    <property type="gene ID" value="OBART06G11990"/>
</dbReference>
<sequence length="73" mass="8152">MALLQPCFFRARWLLSEEEASQRDEPLKLTPDRLDALGPYVTGGTADRPSRQGRVVTSTLQCAGCRRREGSTE</sequence>
<organism evidence="2">
    <name type="scientific">Oryza barthii</name>
    <dbReference type="NCBI Taxonomy" id="65489"/>
    <lineage>
        <taxon>Eukaryota</taxon>
        <taxon>Viridiplantae</taxon>
        <taxon>Streptophyta</taxon>
        <taxon>Embryophyta</taxon>
        <taxon>Tracheophyta</taxon>
        <taxon>Spermatophyta</taxon>
        <taxon>Magnoliopsida</taxon>
        <taxon>Liliopsida</taxon>
        <taxon>Poales</taxon>
        <taxon>Poaceae</taxon>
        <taxon>BOP clade</taxon>
        <taxon>Oryzoideae</taxon>
        <taxon>Oryzeae</taxon>
        <taxon>Oryzinae</taxon>
        <taxon>Oryza</taxon>
    </lineage>
</organism>
<dbReference type="HOGENOM" id="CLU_2708710_0_0_1"/>
<evidence type="ECO:0000313" key="2">
    <source>
        <dbReference type="EnsemblPlants" id="OBART06G11990.1"/>
    </source>
</evidence>